<dbReference type="PANTHER" id="PTHR43658:SF8">
    <property type="entry name" value="17-BETA-HYDROXYSTEROID DEHYDROGENASE 14-RELATED"/>
    <property type="match status" value="1"/>
</dbReference>
<dbReference type="InterPro" id="IPR057326">
    <property type="entry name" value="KR_dom"/>
</dbReference>
<evidence type="ECO:0000313" key="4">
    <source>
        <dbReference type="EMBL" id="KAL3807937.1"/>
    </source>
</evidence>
<dbReference type="Pfam" id="PF00106">
    <property type="entry name" value="adh_short"/>
    <property type="match status" value="1"/>
</dbReference>
<dbReference type="PRINTS" id="PR00080">
    <property type="entry name" value="SDRFAMILY"/>
</dbReference>
<name>A0ABD3R6F7_9STRA</name>
<evidence type="ECO:0000313" key="5">
    <source>
        <dbReference type="Proteomes" id="UP001530377"/>
    </source>
</evidence>
<reference evidence="4 5" key="1">
    <citation type="submission" date="2024-10" db="EMBL/GenBank/DDBJ databases">
        <title>Updated reference genomes for cyclostephanoid diatoms.</title>
        <authorList>
            <person name="Roberts W.R."/>
            <person name="Alverson A.J."/>
        </authorList>
    </citation>
    <scope>NUCLEOTIDE SEQUENCE [LARGE SCALE GENOMIC DNA]</scope>
    <source>
        <strain evidence="4 5">AJA228-03</strain>
    </source>
</reference>
<dbReference type="PANTHER" id="PTHR43658">
    <property type="entry name" value="SHORT-CHAIN DEHYDROGENASE/REDUCTASE"/>
    <property type="match status" value="1"/>
</dbReference>
<comment type="similarity">
    <text evidence="2">Belongs to the short-chain dehydrogenases/reductases (SDR) family.</text>
</comment>
<dbReference type="Proteomes" id="UP001530377">
    <property type="component" value="Unassembled WGS sequence"/>
</dbReference>
<evidence type="ECO:0000256" key="1">
    <source>
        <dbReference type="ARBA" id="ARBA00023002"/>
    </source>
</evidence>
<dbReference type="InterPro" id="IPR036291">
    <property type="entry name" value="NAD(P)-bd_dom_sf"/>
</dbReference>
<feature type="domain" description="Ketoreductase" evidence="3">
    <location>
        <begin position="5"/>
        <end position="212"/>
    </location>
</feature>
<dbReference type="PRINTS" id="PR00081">
    <property type="entry name" value="GDHRDH"/>
</dbReference>
<proteinExistence type="inferred from homology"/>
<evidence type="ECO:0000259" key="3">
    <source>
        <dbReference type="SMART" id="SM00822"/>
    </source>
</evidence>
<evidence type="ECO:0000256" key="2">
    <source>
        <dbReference type="RuleBase" id="RU000363"/>
    </source>
</evidence>
<dbReference type="SMART" id="SM00822">
    <property type="entry name" value="PKS_KR"/>
    <property type="match status" value="1"/>
</dbReference>
<dbReference type="InterPro" id="IPR020904">
    <property type="entry name" value="Sc_DH/Rdtase_CS"/>
</dbReference>
<dbReference type="AlphaFoldDB" id="A0ABD3R6F7"/>
<dbReference type="PROSITE" id="PS00061">
    <property type="entry name" value="ADH_SHORT"/>
    <property type="match status" value="1"/>
</dbReference>
<gene>
    <name evidence="4" type="ORF">ACHAXA_009303</name>
</gene>
<comment type="caution">
    <text evidence="4">The sequence shown here is derived from an EMBL/GenBank/DDBJ whole genome shotgun (WGS) entry which is preliminary data.</text>
</comment>
<dbReference type="SUPFAM" id="SSF51735">
    <property type="entry name" value="NAD(P)-binding Rossmann-fold domains"/>
    <property type="match status" value="1"/>
</dbReference>
<organism evidence="4 5">
    <name type="scientific">Cyclostephanos tholiformis</name>
    <dbReference type="NCBI Taxonomy" id="382380"/>
    <lineage>
        <taxon>Eukaryota</taxon>
        <taxon>Sar</taxon>
        <taxon>Stramenopiles</taxon>
        <taxon>Ochrophyta</taxon>
        <taxon>Bacillariophyta</taxon>
        <taxon>Coscinodiscophyceae</taxon>
        <taxon>Thalassiosirophycidae</taxon>
        <taxon>Stephanodiscales</taxon>
        <taxon>Stephanodiscaceae</taxon>
        <taxon>Cyclostephanos</taxon>
    </lineage>
</organism>
<keyword evidence="5" id="KW-1185">Reference proteome</keyword>
<keyword evidence="1" id="KW-0560">Oxidoreductase</keyword>
<dbReference type="InterPro" id="IPR002347">
    <property type="entry name" value="SDR_fam"/>
</dbReference>
<protein>
    <recommendedName>
        <fullName evidence="3">Ketoreductase domain-containing protein</fullName>
    </recommendedName>
</protein>
<sequence>MFQNVVAIVSGGASGLGAATASYLARHGARVIVADLAGSREGFLKLKESNDDDGDCGVSTGSLVFAVADVTSEVEVSSALDKAEEAFGEHVNVAINCAGIAPARRTLSRKVDEDGSVSHKLHSLEEFERTMKVNVIGSFNLARLSADRMARRSIDVDGLRGCLINTASVAAFDGQVGQVAYSSSKGGIVGMTLPMARDLAPLGIRVMTIAPGLFMTPLLAGLPEKVRRDLSTNVPCPPRLGYPIEYAKLVGSIIQNPYLNGEVIRLDGALRMPP</sequence>
<dbReference type="GO" id="GO:0016491">
    <property type="term" value="F:oxidoreductase activity"/>
    <property type="evidence" value="ECO:0007669"/>
    <property type="project" value="UniProtKB-KW"/>
</dbReference>
<dbReference type="Gene3D" id="3.40.50.720">
    <property type="entry name" value="NAD(P)-binding Rossmann-like Domain"/>
    <property type="match status" value="1"/>
</dbReference>
<accession>A0ABD3R6F7</accession>
<dbReference type="EMBL" id="JALLPB020000567">
    <property type="protein sequence ID" value="KAL3807937.1"/>
    <property type="molecule type" value="Genomic_DNA"/>
</dbReference>